<evidence type="ECO:0000313" key="1">
    <source>
        <dbReference type="EMBL" id="ROZ84461.1"/>
    </source>
</evidence>
<name>A0ABX9XLY6_9PSED</name>
<comment type="caution">
    <text evidence="1">The sequence shown here is derived from an EMBL/GenBank/DDBJ whole genome shotgun (WGS) entry which is preliminary data.</text>
</comment>
<accession>A0ABX9XLY6</accession>
<dbReference type="EMBL" id="RKKU01000011">
    <property type="protein sequence ID" value="ROZ84461.1"/>
    <property type="molecule type" value="Genomic_DNA"/>
</dbReference>
<dbReference type="RefSeq" id="WP_123889618.1">
    <property type="nucleotide sequence ID" value="NZ_RKKU01000011.1"/>
</dbReference>
<keyword evidence="2" id="KW-1185">Reference proteome</keyword>
<sequence length="117" mass="13080">MDIDSDSKRKLLQALRLWFGLPVTGYILDARIVARSAFGAVFCHERADKYGRFANGHRIITSDVMSAEQHYGFWALHTKTGSLYVVVTFDANGGRESLDSFFSLNLAASHFTPAQLH</sequence>
<proteinExistence type="predicted"/>
<reference evidence="1 2" key="1">
    <citation type="submission" date="2018-11" db="EMBL/GenBank/DDBJ databases">
        <authorList>
            <person name="Jang G.I."/>
            <person name="Hwang C.Y."/>
        </authorList>
    </citation>
    <scope>NUCLEOTIDE SEQUENCE [LARGE SCALE GENOMIC DNA]</scope>
    <source>
        <strain evidence="1 2">SSM26</strain>
    </source>
</reference>
<evidence type="ECO:0000313" key="2">
    <source>
        <dbReference type="Proteomes" id="UP000275199"/>
    </source>
</evidence>
<organism evidence="1 2">
    <name type="scientific">Pseudomonas neustonica</name>
    <dbReference type="NCBI Taxonomy" id="2487346"/>
    <lineage>
        <taxon>Bacteria</taxon>
        <taxon>Pseudomonadati</taxon>
        <taxon>Pseudomonadota</taxon>
        <taxon>Gammaproteobacteria</taxon>
        <taxon>Pseudomonadales</taxon>
        <taxon>Pseudomonadaceae</taxon>
        <taxon>Pseudomonas</taxon>
    </lineage>
</organism>
<protein>
    <submittedName>
        <fullName evidence="1">Uncharacterized protein</fullName>
    </submittedName>
</protein>
<gene>
    <name evidence="1" type="ORF">EF096_10735</name>
</gene>
<dbReference type="Proteomes" id="UP000275199">
    <property type="component" value="Unassembled WGS sequence"/>
</dbReference>